<dbReference type="Gene3D" id="3.40.390.10">
    <property type="entry name" value="Collagenase (Catalytic Domain)"/>
    <property type="match status" value="1"/>
</dbReference>
<keyword evidence="4" id="KW-0378">Hydrolase</keyword>
<dbReference type="Gene3D" id="1.10.1380.10">
    <property type="entry name" value="Neutral endopeptidase , domain2"/>
    <property type="match status" value="1"/>
</dbReference>
<evidence type="ECO:0000256" key="3">
    <source>
        <dbReference type="ARBA" id="ARBA00022723"/>
    </source>
</evidence>
<dbReference type="InterPro" id="IPR000718">
    <property type="entry name" value="Peptidase_M13"/>
</dbReference>
<keyword evidence="2" id="KW-0645">Protease</keyword>
<dbReference type="Pfam" id="PF01431">
    <property type="entry name" value="Peptidase_M13"/>
    <property type="match status" value="1"/>
</dbReference>
<evidence type="ECO:0000313" key="9">
    <source>
        <dbReference type="EMBL" id="GFO26258.1"/>
    </source>
</evidence>
<protein>
    <submittedName>
        <fullName evidence="9">Endothelin-converting enzyme 1</fullName>
    </submittedName>
</protein>
<feature type="domain" description="Peptidase M13 N-terminal" evidence="8">
    <location>
        <begin position="18"/>
        <end position="340"/>
    </location>
</feature>
<evidence type="ECO:0000256" key="5">
    <source>
        <dbReference type="ARBA" id="ARBA00022833"/>
    </source>
</evidence>
<dbReference type="CDD" id="cd08662">
    <property type="entry name" value="M13"/>
    <property type="match status" value="1"/>
</dbReference>
<dbReference type="GO" id="GO:0046872">
    <property type="term" value="F:metal ion binding"/>
    <property type="evidence" value="ECO:0007669"/>
    <property type="project" value="UniProtKB-KW"/>
</dbReference>
<dbReference type="InterPro" id="IPR042089">
    <property type="entry name" value="Peptidase_M13_dom_2"/>
</dbReference>
<organism evidence="9 10">
    <name type="scientific">Plakobranchus ocellatus</name>
    <dbReference type="NCBI Taxonomy" id="259542"/>
    <lineage>
        <taxon>Eukaryota</taxon>
        <taxon>Metazoa</taxon>
        <taxon>Spiralia</taxon>
        <taxon>Lophotrochozoa</taxon>
        <taxon>Mollusca</taxon>
        <taxon>Gastropoda</taxon>
        <taxon>Heterobranchia</taxon>
        <taxon>Euthyneura</taxon>
        <taxon>Panpulmonata</taxon>
        <taxon>Sacoglossa</taxon>
        <taxon>Placobranchoidea</taxon>
        <taxon>Plakobranchidae</taxon>
        <taxon>Plakobranchus</taxon>
    </lineage>
</organism>
<dbReference type="GO" id="GO:0004222">
    <property type="term" value="F:metalloendopeptidase activity"/>
    <property type="evidence" value="ECO:0007669"/>
    <property type="project" value="InterPro"/>
</dbReference>
<comment type="cofactor">
    <cofactor evidence="1">
        <name>Zn(2+)</name>
        <dbReference type="ChEBI" id="CHEBI:29105"/>
    </cofactor>
</comment>
<keyword evidence="5" id="KW-0862">Zinc</keyword>
<dbReference type="InterPro" id="IPR018497">
    <property type="entry name" value="Peptidase_M13_C"/>
</dbReference>
<evidence type="ECO:0000259" key="8">
    <source>
        <dbReference type="Pfam" id="PF05649"/>
    </source>
</evidence>
<reference evidence="9 10" key="1">
    <citation type="journal article" date="2021" name="Elife">
        <title>Chloroplast acquisition without the gene transfer in kleptoplastic sea slugs, Plakobranchus ocellatus.</title>
        <authorList>
            <person name="Maeda T."/>
            <person name="Takahashi S."/>
            <person name="Yoshida T."/>
            <person name="Shimamura S."/>
            <person name="Takaki Y."/>
            <person name="Nagai Y."/>
            <person name="Toyoda A."/>
            <person name="Suzuki Y."/>
            <person name="Arimoto A."/>
            <person name="Ishii H."/>
            <person name="Satoh N."/>
            <person name="Nishiyama T."/>
            <person name="Hasebe M."/>
            <person name="Maruyama T."/>
            <person name="Minagawa J."/>
            <person name="Obokata J."/>
            <person name="Shigenobu S."/>
        </authorList>
    </citation>
    <scope>NUCLEOTIDE SEQUENCE [LARGE SCALE GENOMIC DNA]</scope>
</reference>
<proteinExistence type="predicted"/>
<keyword evidence="3" id="KW-0479">Metal-binding</keyword>
<keyword evidence="6" id="KW-0482">Metalloprotease</keyword>
<dbReference type="EMBL" id="BLXT01005798">
    <property type="protein sequence ID" value="GFO26258.1"/>
    <property type="molecule type" value="Genomic_DNA"/>
</dbReference>
<dbReference type="GO" id="GO:0005886">
    <property type="term" value="C:plasma membrane"/>
    <property type="evidence" value="ECO:0007669"/>
    <property type="project" value="TreeGrafter"/>
</dbReference>
<gene>
    <name evidence="9" type="ORF">PoB_005276300</name>
</gene>
<sequence>MIARYGMSLVATSPSLSMFTDKIEEIGVEPYLNTSYAKEWPTLIGQNWPGESQFDLNNVTTRYFEVSIGTLYIFYITRNLIDPSVNAIYLSEADLYLPRSYLIRLRNDSFLMAYERYLREKAIYLGAEPGVAAQDATDVLNLEIELAKIMDPPEEQWDPFKFYNPTTLAELGTNYSYLDIPRALRAAFSIANRTVDDNQEIIVPHPSYFNRLEAVINSTSNRTLQNFFGFKYALREVGGLTERLRQLNFDLLKVYLDITESEPRWQTCLRQVRRIFYRGLGKEFVRRHFSEDSKAYINEMIANLRAVFREILEEATWMGNETKAEAYQKLDAMSSKIGYPDHGFSDEELEEKHKYYVMTPNNLYQNRQTLFWNAIILLINKTYNPPDKNEWFMASYDVNAYYSRRLNEIVFPAGILQPPFFWEKFPDSMNYGAIGMIIGHEIVHGFDNRGRQYDKDGRLRNWWQPEDLDGFKGRSQCIINQYGNFTDELAEMKLNGVKSQGENVADNGGLKGSYRAYKKLTAGKEDGKLLPGLNLTHDQLFFLSFAQQWCHKSTKARAIADVTNGKHVPGNFRIFGSLQNSPDFARAYNCTLGSPMNPQSKCSVW</sequence>
<dbReference type="Pfam" id="PF05649">
    <property type="entry name" value="Peptidase_M13_N"/>
    <property type="match status" value="1"/>
</dbReference>
<dbReference type="AlphaFoldDB" id="A0AAV4C2W9"/>
<dbReference type="GO" id="GO:0016485">
    <property type="term" value="P:protein processing"/>
    <property type="evidence" value="ECO:0007669"/>
    <property type="project" value="TreeGrafter"/>
</dbReference>
<evidence type="ECO:0000256" key="1">
    <source>
        <dbReference type="ARBA" id="ARBA00001947"/>
    </source>
</evidence>
<comment type="caution">
    <text evidence="9">The sequence shown here is derived from an EMBL/GenBank/DDBJ whole genome shotgun (WGS) entry which is preliminary data.</text>
</comment>
<dbReference type="InterPro" id="IPR024079">
    <property type="entry name" value="MetalloPept_cat_dom_sf"/>
</dbReference>
<dbReference type="PANTHER" id="PTHR11733">
    <property type="entry name" value="ZINC METALLOPROTEASE FAMILY M13 NEPRILYSIN-RELATED"/>
    <property type="match status" value="1"/>
</dbReference>
<name>A0AAV4C2W9_9GAST</name>
<evidence type="ECO:0000259" key="7">
    <source>
        <dbReference type="Pfam" id="PF01431"/>
    </source>
</evidence>
<evidence type="ECO:0000256" key="6">
    <source>
        <dbReference type="ARBA" id="ARBA00023049"/>
    </source>
</evidence>
<dbReference type="PRINTS" id="PR00786">
    <property type="entry name" value="NEPRILYSIN"/>
</dbReference>
<dbReference type="InterPro" id="IPR008753">
    <property type="entry name" value="Peptidase_M13_N"/>
</dbReference>
<dbReference type="SUPFAM" id="SSF55486">
    <property type="entry name" value="Metalloproteases ('zincins'), catalytic domain"/>
    <property type="match status" value="1"/>
</dbReference>
<evidence type="ECO:0000256" key="2">
    <source>
        <dbReference type="ARBA" id="ARBA00022670"/>
    </source>
</evidence>
<dbReference type="Proteomes" id="UP000735302">
    <property type="component" value="Unassembled WGS sequence"/>
</dbReference>
<evidence type="ECO:0000313" key="10">
    <source>
        <dbReference type="Proteomes" id="UP000735302"/>
    </source>
</evidence>
<feature type="domain" description="Peptidase M13 C-terminal" evidence="7">
    <location>
        <begin position="399"/>
        <end position="604"/>
    </location>
</feature>
<keyword evidence="10" id="KW-1185">Reference proteome</keyword>
<evidence type="ECO:0000256" key="4">
    <source>
        <dbReference type="ARBA" id="ARBA00022801"/>
    </source>
</evidence>
<dbReference type="PANTHER" id="PTHR11733:SF133">
    <property type="entry name" value="PHOSPHATE-REGULATING NEUTRAL ENDOPEPTIDASE PHEX"/>
    <property type="match status" value="1"/>
</dbReference>
<accession>A0AAV4C2W9</accession>
<dbReference type="PROSITE" id="PS51885">
    <property type="entry name" value="NEPRILYSIN"/>
    <property type="match status" value="1"/>
</dbReference>